<dbReference type="EMBL" id="VYZN01000065">
    <property type="protein sequence ID" value="KAE9524648.1"/>
    <property type="molecule type" value="Genomic_DNA"/>
</dbReference>
<accession>A0A6G0T2L7</accession>
<evidence type="ECO:0000313" key="2">
    <source>
        <dbReference type="Proteomes" id="UP000475862"/>
    </source>
</evidence>
<proteinExistence type="predicted"/>
<keyword evidence="2" id="KW-1185">Reference proteome</keyword>
<dbReference type="AlphaFoldDB" id="A0A6G0T2L7"/>
<sequence>MGMFQAILQNIFDYPTLIENESGSLTFKTKRERCSSIMTSTVGQFFKFDELVTMYWLNIITTKSLVDIDYRRTYTRFNQYIMFILHFNNKTHIFLKRPIKVRLYNLRCNIINEEAVISPAIFKVVSTPIFTILWGQRAVVWRPLSYTISHVYLIKLKHVNFTTVNWFEIVIDVVISNRIDSYSSGSCPKPGLSLSFASIIKIDEMENISRPNSTSLYHRLRAEKKYVSNFQYKYQAFQKNLRERHTRGMCCVYLTNIQHIIEKTCSKEPILTSRRLLLTFTFFKCSLIHSNIKINNAKLVLLNTNFLCRTTFVRQRQLVRNNWNPLQIKLAVLLNRNDDDTLTTTMIEYFYDTTNLKSRNEINCTCHRYYRHKLGGFSKVLMSENEKNNSWDTGNRIPKITTSLVKWVSLKRLSAKWLIKIKSPITKTENNIFESDIKLNSNDI</sequence>
<organism evidence="1 2">
    <name type="scientific">Aphis glycines</name>
    <name type="common">Soybean aphid</name>
    <dbReference type="NCBI Taxonomy" id="307491"/>
    <lineage>
        <taxon>Eukaryota</taxon>
        <taxon>Metazoa</taxon>
        <taxon>Ecdysozoa</taxon>
        <taxon>Arthropoda</taxon>
        <taxon>Hexapoda</taxon>
        <taxon>Insecta</taxon>
        <taxon>Pterygota</taxon>
        <taxon>Neoptera</taxon>
        <taxon>Paraneoptera</taxon>
        <taxon>Hemiptera</taxon>
        <taxon>Sternorrhyncha</taxon>
        <taxon>Aphidomorpha</taxon>
        <taxon>Aphidoidea</taxon>
        <taxon>Aphididae</taxon>
        <taxon>Aphidini</taxon>
        <taxon>Aphis</taxon>
        <taxon>Aphis</taxon>
    </lineage>
</organism>
<evidence type="ECO:0000313" key="1">
    <source>
        <dbReference type="EMBL" id="KAE9524648.1"/>
    </source>
</evidence>
<dbReference type="Proteomes" id="UP000475862">
    <property type="component" value="Unassembled WGS sequence"/>
</dbReference>
<name>A0A6G0T2L7_APHGL</name>
<gene>
    <name evidence="1" type="ORF">AGLY_014698</name>
</gene>
<protein>
    <submittedName>
        <fullName evidence="1">Uncharacterized protein</fullName>
    </submittedName>
</protein>
<comment type="caution">
    <text evidence="1">The sequence shown here is derived from an EMBL/GenBank/DDBJ whole genome shotgun (WGS) entry which is preliminary data.</text>
</comment>
<reference evidence="1 2" key="1">
    <citation type="submission" date="2019-08" db="EMBL/GenBank/DDBJ databases">
        <title>The genome of the soybean aphid Biotype 1, its phylome, world population structure and adaptation to the North American continent.</title>
        <authorList>
            <person name="Giordano R."/>
            <person name="Donthu R.K."/>
            <person name="Hernandez A.G."/>
            <person name="Wright C.L."/>
            <person name="Zimin A.V."/>
        </authorList>
    </citation>
    <scope>NUCLEOTIDE SEQUENCE [LARGE SCALE GENOMIC DNA]</scope>
    <source>
        <tissue evidence="1">Whole aphids</tissue>
    </source>
</reference>